<keyword evidence="4" id="KW-0804">Transcription</keyword>
<dbReference type="GO" id="GO:0006351">
    <property type="term" value="P:DNA-templated transcription"/>
    <property type="evidence" value="ECO:0007669"/>
    <property type="project" value="TreeGrafter"/>
</dbReference>
<dbReference type="FunFam" id="1.10.10.10:FF:000001">
    <property type="entry name" value="LysR family transcriptional regulator"/>
    <property type="match status" value="1"/>
</dbReference>
<keyword evidence="3" id="KW-0238">DNA-binding</keyword>
<dbReference type="InterPro" id="IPR000847">
    <property type="entry name" value="LysR_HTH_N"/>
</dbReference>
<gene>
    <name evidence="6" type="ORF">FLL46_21480</name>
</gene>
<dbReference type="AlphaFoldDB" id="A0A545U668"/>
<dbReference type="SUPFAM" id="SSF46785">
    <property type="entry name" value="Winged helix' DNA-binding domain"/>
    <property type="match status" value="1"/>
</dbReference>
<dbReference type="Gene3D" id="3.40.190.290">
    <property type="match status" value="1"/>
</dbReference>
<feature type="domain" description="HTH lysR-type" evidence="5">
    <location>
        <begin position="1"/>
        <end position="60"/>
    </location>
</feature>
<organism evidence="6 7">
    <name type="scientific">Aliikangiella coralliicola</name>
    <dbReference type="NCBI Taxonomy" id="2592383"/>
    <lineage>
        <taxon>Bacteria</taxon>
        <taxon>Pseudomonadati</taxon>
        <taxon>Pseudomonadota</taxon>
        <taxon>Gammaproteobacteria</taxon>
        <taxon>Oceanospirillales</taxon>
        <taxon>Pleioneaceae</taxon>
        <taxon>Aliikangiella</taxon>
    </lineage>
</organism>
<accession>A0A545U668</accession>
<evidence type="ECO:0000256" key="4">
    <source>
        <dbReference type="ARBA" id="ARBA00023163"/>
    </source>
</evidence>
<sequence length="296" mass="32980">MIEDVRYLIVFAKVVEKGSFRAGASSLSLSTASVSAYVSRLEENLGVALLYRNTRKLSLTSDGEKVFEVAKDIMSLYENGIYDFKRSDKTSCHNLKVSVPALFIHSEFMQKIAAFIDNNPNVNLSLLYSDIRNDIIANGIDIALRIGDMPDSTLKAKRVFSFNRKVVASNELLDKYPPITHPKDLQEFPWIGLTMRASTRTFTNAEGDKIEIKYSPKTFVDNIDAAYRLAKLGSGIAVPPDFLANDDLANNKVVELLPDWSVDSLKVYAVWPSNVPTNSLIYDFIQSVSPESDSCT</sequence>
<evidence type="ECO:0000313" key="7">
    <source>
        <dbReference type="Proteomes" id="UP000315439"/>
    </source>
</evidence>
<comment type="similarity">
    <text evidence="1">Belongs to the LysR transcriptional regulatory family.</text>
</comment>
<dbReference type="InterPro" id="IPR058163">
    <property type="entry name" value="LysR-type_TF_proteobact-type"/>
</dbReference>
<evidence type="ECO:0000256" key="2">
    <source>
        <dbReference type="ARBA" id="ARBA00023015"/>
    </source>
</evidence>
<dbReference type="Proteomes" id="UP000315439">
    <property type="component" value="Unassembled WGS sequence"/>
</dbReference>
<protein>
    <submittedName>
        <fullName evidence="6">LysR family transcriptional regulator</fullName>
    </submittedName>
</protein>
<dbReference type="Gene3D" id="1.10.10.10">
    <property type="entry name" value="Winged helix-like DNA-binding domain superfamily/Winged helix DNA-binding domain"/>
    <property type="match status" value="1"/>
</dbReference>
<dbReference type="PANTHER" id="PTHR30537">
    <property type="entry name" value="HTH-TYPE TRANSCRIPTIONAL REGULATOR"/>
    <property type="match status" value="1"/>
</dbReference>
<dbReference type="CDD" id="cd08422">
    <property type="entry name" value="PBP2_CrgA_like"/>
    <property type="match status" value="1"/>
</dbReference>
<dbReference type="Pfam" id="PF00126">
    <property type="entry name" value="HTH_1"/>
    <property type="match status" value="1"/>
</dbReference>
<dbReference type="PROSITE" id="PS50931">
    <property type="entry name" value="HTH_LYSR"/>
    <property type="match status" value="1"/>
</dbReference>
<proteinExistence type="inferred from homology"/>
<name>A0A545U668_9GAMM</name>
<evidence type="ECO:0000256" key="1">
    <source>
        <dbReference type="ARBA" id="ARBA00009437"/>
    </source>
</evidence>
<dbReference type="SUPFAM" id="SSF53850">
    <property type="entry name" value="Periplasmic binding protein-like II"/>
    <property type="match status" value="1"/>
</dbReference>
<dbReference type="OrthoDB" id="9815676at2"/>
<dbReference type="GO" id="GO:0043565">
    <property type="term" value="F:sequence-specific DNA binding"/>
    <property type="evidence" value="ECO:0007669"/>
    <property type="project" value="TreeGrafter"/>
</dbReference>
<dbReference type="Pfam" id="PF03466">
    <property type="entry name" value="LysR_substrate"/>
    <property type="match status" value="1"/>
</dbReference>
<dbReference type="GO" id="GO:0003700">
    <property type="term" value="F:DNA-binding transcription factor activity"/>
    <property type="evidence" value="ECO:0007669"/>
    <property type="project" value="InterPro"/>
</dbReference>
<reference evidence="6 7" key="1">
    <citation type="submission" date="2019-07" db="EMBL/GenBank/DDBJ databases">
        <title>Draft genome for Aliikangiella sp. M105.</title>
        <authorList>
            <person name="Wang G."/>
        </authorList>
    </citation>
    <scope>NUCLEOTIDE SEQUENCE [LARGE SCALE GENOMIC DNA]</scope>
    <source>
        <strain evidence="6 7">M105</strain>
    </source>
</reference>
<dbReference type="EMBL" id="VIKS01000013">
    <property type="protein sequence ID" value="TQV84967.1"/>
    <property type="molecule type" value="Genomic_DNA"/>
</dbReference>
<evidence type="ECO:0000313" key="6">
    <source>
        <dbReference type="EMBL" id="TQV84967.1"/>
    </source>
</evidence>
<dbReference type="InterPro" id="IPR036390">
    <property type="entry name" value="WH_DNA-bd_sf"/>
</dbReference>
<dbReference type="InterPro" id="IPR036388">
    <property type="entry name" value="WH-like_DNA-bd_sf"/>
</dbReference>
<dbReference type="PANTHER" id="PTHR30537:SF30">
    <property type="entry name" value="TRANSCRIPTIONAL REGULATOR-RELATED"/>
    <property type="match status" value="1"/>
</dbReference>
<comment type="caution">
    <text evidence="6">The sequence shown here is derived from an EMBL/GenBank/DDBJ whole genome shotgun (WGS) entry which is preliminary data.</text>
</comment>
<keyword evidence="7" id="KW-1185">Reference proteome</keyword>
<evidence type="ECO:0000259" key="5">
    <source>
        <dbReference type="PROSITE" id="PS50931"/>
    </source>
</evidence>
<evidence type="ECO:0000256" key="3">
    <source>
        <dbReference type="ARBA" id="ARBA00023125"/>
    </source>
</evidence>
<dbReference type="RefSeq" id="WP_142933575.1">
    <property type="nucleotide sequence ID" value="NZ_ML660169.1"/>
</dbReference>
<keyword evidence="2" id="KW-0805">Transcription regulation</keyword>
<dbReference type="InterPro" id="IPR005119">
    <property type="entry name" value="LysR_subst-bd"/>
</dbReference>